<reference evidence="6" key="2">
    <citation type="submission" date="2020-09" db="EMBL/GenBank/DDBJ databases">
        <authorList>
            <person name="Sun Q."/>
            <person name="Kim S."/>
        </authorList>
    </citation>
    <scope>NUCLEOTIDE SEQUENCE</scope>
    <source>
        <strain evidence="6">KCTC 12988</strain>
    </source>
</reference>
<evidence type="ECO:0000256" key="3">
    <source>
        <dbReference type="ARBA" id="ARBA00022603"/>
    </source>
</evidence>
<keyword evidence="2" id="KW-0963">Cytoplasm</keyword>
<evidence type="ECO:0000313" key="7">
    <source>
        <dbReference type="Proteomes" id="UP000644507"/>
    </source>
</evidence>
<dbReference type="Proteomes" id="UP000644507">
    <property type="component" value="Unassembled WGS sequence"/>
</dbReference>
<protein>
    <recommendedName>
        <fullName evidence="8">50S ribosomal protein L11 methyltransferase</fullName>
    </recommendedName>
</protein>
<proteinExistence type="inferred from homology"/>
<sequence>MIWVWSKLSSVKWMDAWEERFYGNQNAVITLMKGGANLRVEVYNETQEEAEKLREYWGGSVRKIAQENWVAKSAVVKPPLKIRSEIVVTMEGDGPKLDQLRKDFSDRLVISVPPEMAFGTGDHPTTANCLRLLVDEAHRRKGTDWNFLDLGTGSGLLAIAARHLGALAIDAVDYDEAAILVARRNCERNGLSLEDESVKVEVGDVFEWEPARQAEVLIANLFSDVLIAAMPRIAKWLQAEGTLIVSGILNAQWPAVREAGEKEGLVFGEPVQRGKWTTAQGRHG</sequence>
<dbReference type="CDD" id="cd02440">
    <property type="entry name" value="AdoMet_MTases"/>
    <property type="match status" value="1"/>
</dbReference>
<keyword evidence="3" id="KW-0489">Methyltransferase</keyword>
<gene>
    <name evidence="6" type="ORF">GCM10007100_37890</name>
</gene>
<dbReference type="PANTHER" id="PTHR43648:SF1">
    <property type="entry name" value="ELECTRON TRANSFER FLAVOPROTEIN BETA SUBUNIT LYSINE METHYLTRANSFERASE"/>
    <property type="match status" value="1"/>
</dbReference>
<dbReference type="RefSeq" id="WP_229809601.1">
    <property type="nucleotide sequence ID" value="NZ_BMXI01000021.1"/>
</dbReference>
<organism evidence="6 7">
    <name type="scientific">Roseibacillus persicicus</name>
    <dbReference type="NCBI Taxonomy" id="454148"/>
    <lineage>
        <taxon>Bacteria</taxon>
        <taxon>Pseudomonadati</taxon>
        <taxon>Verrucomicrobiota</taxon>
        <taxon>Verrucomicrobiia</taxon>
        <taxon>Verrucomicrobiales</taxon>
        <taxon>Verrucomicrobiaceae</taxon>
        <taxon>Roseibacillus</taxon>
    </lineage>
</organism>
<evidence type="ECO:0000256" key="5">
    <source>
        <dbReference type="ARBA" id="ARBA00022691"/>
    </source>
</evidence>
<comment type="caution">
    <text evidence="6">The sequence shown here is derived from an EMBL/GenBank/DDBJ whole genome shotgun (WGS) entry which is preliminary data.</text>
</comment>
<dbReference type="AlphaFoldDB" id="A0A918U1Q6"/>
<evidence type="ECO:0000256" key="2">
    <source>
        <dbReference type="ARBA" id="ARBA00022490"/>
    </source>
</evidence>
<dbReference type="GO" id="GO:0008276">
    <property type="term" value="F:protein methyltransferase activity"/>
    <property type="evidence" value="ECO:0007669"/>
    <property type="project" value="InterPro"/>
</dbReference>
<keyword evidence="5" id="KW-0949">S-adenosyl-L-methionine</keyword>
<keyword evidence="4" id="KW-0808">Transferase</keyword>
<dbReference type="GO" id="GO:0032259">
    <property type="term" value="P:methylation"/>
    <property type="evidence" value="ECO:0007669"/>
    <property type="project" value="UniProtKB-KW"/>
</dbReference>
<evidence type="ECO:0000313" key="6">
    <source>
        <dbReference type="EMBL" id="GHC66452.1"/>
    </source>
</evidence>
<evidence type="ECO:0000256" key="4">
    <source>
        <dbReference type="ARBA" id="ARBA00022679"/>
    </source>
</evidence>
<accession>A0A918U1Q6</accession>
<dbReference type="Pfam" id="PF06325">
    <property type="entry name" value="PrmA"/>
    <property type="match status" value="1"/>
</dbReference>
<dbReference type="Gene3D" id="3.40.50.150">
    <property type="entry name" value="Vaccinia Virus protein VP39"/>
    <property type="match status" value="1"/>
</dbReference>
<keyword evidence="7" id="KW-1185">Reference proteome</keyword>
<dbReference type="PIRSF" id="PIRSF000401">
    <property type="entry name" value="RPL11_MTase"/>
    <property type="match status" value="1"/>
</dbReference>
<dbReference type="EMBL" id="BMXI01000021">
    <property type="protein sequence ID" value="GHC66452.1"/>
    <property type="molecule type" value="Genomic_DNA"/>
</dbReference>
<comment type="similarity">
    <text evidence="1">Belongs to the methyltransferase superfamily. PrmA family.</text>
</comment>
<dbReference type="InterPro" id="IPR050078">
    <property type="entry name" value="Ribosomal_L11_MeTrfase_PrmA"/>
</dbReference>
<name>A0A918U1Q6_9BACT</name>
<evidence type="ECO:0008006" key="8">
    <source>
        <dbReference type="Google" id="ProtNLM"/>
    </source>
</evidence>
<dbReference type="SUPFAM" id="SSF53335">
    <property type="entry name" value="S-adenosyl-L-methionine-dependent methyltransferases"/>
    <property type="match status" value="1"/>
</dbReference>
<dbReference type="PANTHER" id="PTHR43648">
    <property type="entry name" value="ELECTRON TRANSFER FLAVOPROTEIN BETA SUBUNIT LYSINE METHYLTRANSFERASE"/>
    <property type="match status" value="1"/>
</dbReference>
<dbReference type="InterPro" id="IPR004498">
    <property type="entry name" value="Ribosomal_PrmA_MeTrfase"/>
</dbReference>
<reference evidence="6" key="1">
    <citation type="journal article" date="2014" name="Int. J. Syst. Evol. Microbiol.">
        <title>Complete genome sequence of Corynebacterium casei LMG S-19264T (=DSM 44701T), isolated from a smear-ripened cheese.</title>
        <authorList>
            <consortium name="US DOE Joint Genome Institute (JGI-PGF)"/>
            <person name="Walter F."/>
            <person name="Albersmeier A."/>
            <person name="Kalinowski J."/>
            <person name="Ruckert C."/>
        </authorList>
    </citation>
    <scope>NUCLEOTIDE SEQUENCE</scope>
    <source>
        <strain evidence="6">KCTC 12988</strain>
    </source>
</reference>
<evidence type="ECO:0000256" key="1">
    <source>
        <dbReference type="ARBA" id="ARBA00009741"/>
    </source>
</evidence>
<dbReference type="InterPro" id="IPR029063">
    <property type="entry name" value="SAM-dependent_MTases_sf"/>
</dbReference>